<dbReference type="PROSITE" id="PS51257">
    <property type="entry name" value="PROKAR_LIPOPROTEIN"/>
    <property type="match status" value="1"/>
</dbReference>
<dbReference type="OrthoDB" id="9946715at2"/>
<organism evidence="1 2">
    <name type="scientific">Riemerella columbipharyngis</name>
    <dbReference type="NCBI Taxonomy" id="1071918"/>
    <lineage>
        <taxon>Bacteria</taxon>
        <taxon>Pseudomonadati</taxon>
        <taxon>Bacteroidota</taxon>
        <taxon>Flavobacteriia</taxon>
        <taxon>Flavobacteriales</taxon>
        <taxon>Weeksellaceae</taxon>
        <taxon>Riemerella</taxon>
    </lineage>
</organism>
<sequence length="151" mass="16693">MRKFILFTILMVFLGGVVTSCRKDDDKKSNSTTTEAKIKVVQNGKVKQGVTVYMFDANAGPNTVFFKPIHSDRSVVTEADGVATFKLQDVYDLEVIDKQTTIYFGVFSGNNVLGYTAVTIEKGQIKSAGLKFKPTGFLVNHIDSEQNDLIK</sequence>
<name>A0A1G6ZPK9_9FLAO</name>
<dbReference type="AlphaFoldDB" id="A0A1G6ZPK9"/>
<proteinExistence type="predicted"/>
<dbReference type="EMBL" id="FNAS01000002">
    <property type="protein sequence ID" value="SDE04479.1"/>
    <property type="molecule type" value="Genomic_DNA"/>
</dbReference>
<accession>A0A1G6ZPK9</accession>
<evidence type="ECO:0000313" key="1">
    <source>
        <dbReference type="EMBL" id="SDE04479.1"/>
    </source>
</evidence>
<protein>
    <submittedName>
        <fullName evidence="1">Uncharacterized protein</fullName>
    </submittedName>
</protein>
<dbReference type="STRING" id="1071918.SAMN05421544_102159"/>
<dbReference type="RefSeq" id="WP_092735871.1">
    <property type="nucleotide sequence ID" value="NZ_FNAS01000002.1"/>
</dbReference>
<reference evidence="1 2" key="1">
    <citation type="submission" date="2016-10" db="EMBL/GenBank/DDBJ databases">
        <authorList>
            <person name="de Groot N.N."/>
        </authorList>
    </citation>
    <scope>NUCLEOTIDE SEQUENCE [LARGE SCALE GENOMIC DNA]</scope>
    <source>
        <strain evidence="1 2">DSM 24015</strain>
    </source>
</reference>
<keyword evidence="2" id="KW-1185">Reference proteome</keyword>
<dbReference type="Proteomes" id="UP000198517">
    <property type="component" value="Unassembled WGS sequence"/>
</dbReference>
<gene>
    <name evidence="1" type="ORF">SAMN05421544_102159</name>
</gene>
<evidence type="ECO:0000313" key="2">
    <source>
        <dbReference type="Proteomes" id="UP000198517"/>
    </source>
</evidence>